<reference evidence="2 3" key="1">
    <citation type="journal article" date="2019" name="PLoS Negl. Trop. Dis.">
        <title>Whole genome sequencing of Entamoeba nuttalli reveals mammalian host-related molecular signatures and a novel octapeptide-repeat surface protein.</title>
        <authorList>
            <person name="Tanaka M."/>
            <person name="Makiuchi T."/>
            <person name="Komiyama T."/>
            <person name="Shiina T."/>
            <person name="Osaki K."/>
            <person name="Tachibana H."/>
        </authorList>
    </citation>
    <scope>NUCLEOTIDE SEQUENCE [LARGE SCALE GENOMIC DNA]</scope>
    <source>
        <strain evidence="2 3">P19-061405</strain>
    </source>
</reference>
<keyword evidence="3" id="KW-1185">Reference proteome</keyword>
<evidence type="ECO:0000313" key="3">
    <source>
        <dbReference type="Proteomes" id="UP001628156"/>
    </source>
</evidence>
<dbReference type="Proteomes" id="UP001628156">
    <property type="component" value="Unassembled WGS sequence"/>
</dbReference>
<evidence type="ECO:0000256" key="1">
    <source>
        <dbReference type="SAM" id="MobiDB-lite"/>
    </source>
</evidence>
<proteinExistence type="predicted"/>
<protein>
    <submittedName>
        <fullName evidence="2">Uncharacterized protein</fullName>
    </submittedName>
</protein>
<accession>A0ABQ0DIR3</accession>
<evidence type="ECO:0000313" key="2">
    <source>
        <dbReference type="EMBL" id="GAB1222663.1"/>
    </source>
</evidence>
<comment type="caution">
    <text evidence="2">The sequence shown here is derived from an EMBL/GenBank/DDBJ whole genome shotgun (WGS) entry which is preliminary data.</text>
</comment>
<gene>
    <name evidence="2" type="ORF">ENUP19_0121G0014</name>
</gene>
<dbReference type="EMBL" id="BAAFRS010000121">
    <property type="protein sequence ID" value="GAB1222663.1"/>
    <property type="molecule type" value="Genomic_DNA"/>
</dbReference>
<name>A0ABQ0DIR3_9EUKA</name>
<sequence length="222" mass="26065">MIVFMLFTVLVSSQDSNQQYRQTAVQPTGIHPTTTEAMQYRKMMEKQDADQITSYLQQRTQEMADSFQRNMKNKGEMEMSKLKINNMKEQDNYRRKFVQFIKKDPYSRYVKELTDTEKEDLQNFRTFMAAADKPFNIKSFYGMMKRKENSDLYSNVGLKMNGIDGVFNGGKDWYKKRMQWLAKVGPGLDEESSGYLNKKFFSRHSSEDPKSYIGKNAPIQFA</sequence>
<feature type="region of interest" description="Disordered" evidence="1">
    <location>
        <begin position="203"/>
        <end position="222"/>
    </location>
</feature>
<organism evidence="2 3">
    <name type="scientific">Entamoeba nuttalli</name>
    <dbReference type="NCBI Taxonomy" id="412467"/>
    <lineage>
        <taxon>Eukaryota</taxon>
        <taxon>Amoebozoa</taxon>
        <taxon>Evosea</taxon>
        <taxon>Archamoebae</taxon>
        <taxon>Mastigamoebida</taxon>
        <taxon>Entamoebidae</taxon>
        <taxon>Entamoeba</taxon>
    </lineage>
</organism>